<sequence>MLEYRKARPDEREAYIDLANYAFKIDFESIIPKAYGKDIDSSSIHMVAADEQGRLRALVAVYPEPMNVGGIPLRAGYLGIVSVHPRARGEGHMKVLMNKWLEEAPQSYDMLVLYGQRQRYEYFDFTLGGVRMKYSVGKDNARHALKHENEQGLSIRPLFEIDGAAAFARKLNEARPAHVQREEGQMALILSGLEQRPLGVLDGDRLIGYVVASKTGKEINELAMANTEDIPRAIKAYLAHSGEDWISILAPEYETELNACLSRFAENYTIETSDMYHIIDFARVLEAYLTLKHRTQGLAPGEFSAVLDGQPVTARVDETGVTVERSAKPGAPELDKQQAQTLLLTPHGRYAAARVPAGWFPLPIFWYTADKF</sequence>
<dbReference type="GO" id="GO:0034069">
    <property type="term" value="F:aminoglycoside N-acetyltransferase activity"/>
    <property type="evidence" value="ECO:0007669"/>
    <property type="project" value="TreeGrafter"/>
</dbReference>
<dbReference type="Proteomes" id="UP000558113">
    <property type="component" value="Unassembled WGS sequence"/>
</dbReference>
<feature type="domain" description="N-acetyltransferase" evidence="1">
    <location>
        <begin position="2"/>
        <end position="148"/>
    </location>
</feature>
<dbReference type="PROSITE" id="PS51186">
    <property type="entry name" value="GNAT"/>
    <property type="match status" value="1"/>
</dbReference>
<dbReference type="Gene3D" id="3.40.630.30">
    <property type="match status" value="1"/>
</dbReference>
<proteinExistence type="predicted"/>
<dbReference type="GO" id="GO:0030649">
    <property type="term" value="P:aminoglycoside antibiotic catabolic process"/>
    <property type="evidence" value="ECO:0007669"/>
    <property type="project" value="TreeGrafter"/>
</dbReference>
<evidence type="ECO:0000313" key="2">
    <source>
        <dbReference type="EMBL" id="NBC71391.1"/>
    </source>
</evidence>
<accession>A0A7X4YTQ7</accession>
<dbReference type="InterPro" id="IPR000182">
    <property type="entry name" value="GNAT_dom"/>
</dbReference>
<protein>
    <submittedName>
        <fullName evidence="2">GNAT family N-acetyltransferase</fullName>
    </submittedName>
</protein>
<keyword evidence="3" id="KW-1185">Reference proteome</keyword>
<dbReference type="PANTHER" id="PTHR37817">
    <property type="entry name" value="N-ACETYLTRANSFERASE EIS"/>
    <property type="match status" value="1"/>
</dbReference>
<dbReference type="AlphaFoldDB" id="A0A7X4YTQ7"/>
<evidence type="ECO:0000259" key="1">
    <source>
        <dbReference type="PROSITE" id="PS51186"/>
    </source>
</evidence>
<dbReference type="Pfam" id="PF13527">
    <property type="entry name" value="Acetyltransf_9"/>
    <property type="match status" value="1"/>
</dbReference>
<dbReference type="EMBL" id="JAAAMU010000011">
    <property type="protein sequence ID" value="NBC71391.1"/>
    <property type="molecule type" value="Genomic_DNA"/>
</dbReference>
<dbReference type="InterPro" id="IPR016181">
    <property type="entry name" value="Acyl_CoA_acyltransferase"/>
</dbReference>
<dbReference type="RefSeq" id="WP_161701312.1">
    <property type="nucleotide sequence ID" value="NZ_JAAAMU010000011.1"/>
</dbReference>
<gene>
    <name evidence="2" type="ORF">GT003_20545</name>
</gene>
<name>A0A7X4YTQ7_9BACL</name>
<dbReference type="PANTHER" id="PTHR37817:SF1">
    <property type="entry name" value="N-ACETYLTRANSFERASE EIS"/>
    <property type="match status" value="1"/>
</dbReference>
<dbReference type="SUPFAM" id="SSF55729">
    <property type="entry name" value="Acyl-CoA N-acyltransferases (Nat)"/>
    <property type="match status" value="1"/>
</dbReference>
<reference evidence="2 3" key="1">
    <citation type="submission" date="2020-01" db="EMBL/GenBank/DDBJ databases">
        <title>Paenibacillus soybeanensis sp. nov. isolated from the nodules of soybean (Glycine max(L.) Merr).</title>
        <authorList>
            <person name="Wang H."/>
        </authorList>
    </citation>
    <scope>NUCLEOTIDE SEQUENCE [LARGE SCALE GENOMIC DNA]</scope>
    <source>
        <strain evidence="2 3">DSM 23054</strain>
    </source>
</reference>
<evidence type="ECO:0000313" key="3">
    <source>
        <dbReference type="Proteomes" id="UP000558113"/>
    </source>
</evidence>
<dbReference type="OrthoDB" id="9804948at2"/>
<comment type="caution">
    <text evidence="2">The sequence shown here is derived from an EMBL/GenBank/DDBJ whole genome shotgun (WGS) entry which is preliminary data.</text>
</comment>
<keyword evidence="2" id="KW-0808">Transferase</keyword>
<organism evidence="2 3">
    <name type="scientific">Paenibacillus sacheonensis</name>
    <dbReference type="NCBI Taxonomy" id="742054"/>
    <lineage>
        <taxon>Bacteria</taxon>
        <taxon>Bacillati</taxon>
        <taxon>Bacillota</taxon>
        <taxon>Bacilli</taxon>
        <taxon>Bacillales</taxon>
        <taxon>Paenibacillaceae</taxon>
        <taxon>Paenibacillus</taxon>
    </lineage>
</organism>
<dbReference type="InterPro" id="IPR051554">
    <property type="entry name" value="Acetyltransferase_Eis"/>
</dbReference>